<dbReference type="HOGENOM" id="CLU_1694811_0_0_6"/>
<name>A0A060H4C9_XYLFS</name>
<dbReference type="Proteomes" id="UP000027215">
    <property type="component" value="Chromosome"/>
</dbReference>
<proteinExistence type="predicted"/>
<dbReference type="EMBL" id="CP006696">
    <property type="protein sequence ID" value="AIC10175.1"/>
    <property type="molecule type" value="Genomic_DNA"/>
</dbReference>
<dbReference type="KEGG" id="xfs:D934_08180"/>
<accession>A0A060H4C9</accession>
<evidence type="ECO:0008006" key="3">
    <source>
        <dbReference type="Google" id="ProtNLM"/>
    </source>
</evidence>
<protein>
    <recommendedName>
        <fullName evidence="3">Alanine acetyltransferase</fullName>
    </recommendedName>
</protein>
<organism evidence="1 2">
    <name type="scientific">Xylella fastidiosa subsp. sandyi Ann-1</name>
    <dbReference type="NCBI Taxonomy" id="155920"/>
    <lineage>
        <taxon>Bacteria</taxon>
        <taxon>Pseudomonadati</taxon>
        <taxon>Pseudomonadota</taxon>
        <taxon>Gammaproteobacteria</taxon>
        <taxon>Lysobacterales</taxon>
        <taxon>Lysobacteraceae</taxon>
        <taxon>Xylella</taxon>
    </lineage>
</organism>
<evidence type="ECO:0000313" key="1">
    <source>
        <dbReference type="EMBL" id="AIC10175.1"/>
    </source>
</evidence>
<dbReference type="PATRIC" id="fig|155920.8.peg.1897"/>
<evidence type="ECO:0000313" key="2">
    <source>
        <dbReference type="Proteomes" id="UP000027215"/>
    </source>
</evidence>
<sequence length="141" mass="15944">MIATMNPTPWSAQQLCWLQAIGYTVYLDRKTFPEPASTNKTPSTMLENGAMPEIQDRTHGLEMLTIAHSRTNTTPLPQRWGHISIPDKLQIALLRACAAGPSDPQIQQIMEAWPLAQLRADPHAKRALWPQLRTIRRQAKK</sequence>
<gene>
    <name evidence="1" type="ORF">D934_08180</name>
</gene>
<dbReference type="AlphaFoldDB" id="A0A060H4C9"/>
<reference evidence="1 2" key="1">
    <citation type="submission" date="2013-08" db="EMBL/GenBank/DDBJ databases">
        <authorList>
            <person name="Stouthamer R."/>
            <person name="Nunney L."/>
        </authorList>
    </citation>
    <scope>NUCLEOTIDE SEQUENCE [LARGE SCALE GENOMIC DNA]</scope>
    <source>
        <strain evidence="2">ann-1</strain>
    </source>
</reference>